<reference evidence="9 10" key="1">
    <citation type="journal article" date="2019" name="Int. J. Syst. Evol. Microbiol.">
        <title>The Global Catalogue of Microorganisms (GCM) 10K type strain sequencing project: providing services to taxonomists for standard genome sequencing and annotation.</title>
        <authorList>
            <consortium name="The Broad Institute Genomics Platform"/>
            <consortium name="The Broad Institute Genome Sequencing Center for Infectious Disease"/>
            <person name="Wu L."/>
            <person name="Ma J."/>
        </authorList>
    </citation>
    <scope>NUCLEOTIDE SEQUENCE [LARGE SCALE GENOMIC DNA]</scope>
    <source>
        <strain evidence="9 10">JCM 12149</strain>
    </source>
</reference>
<dbReference type="InterPro" id="IPR050238">
    <property type="entry name" value="DNA_Rep/Repair_Clamp_Loader"/>
</dbReference>
<name>A0ABN0Z8R7_9BACI</name>
<evidence type="ECO:0000256" key="2">
    <source>
        <dbReference type="ARBA" id="ARBA00014363"/>
    </source>
</evidence>
<dbReference type="InterPro" id="IPR027417">
    <property type="entry name" value="P-loop_NTPase"/>
</dbReference>
<comment type="catalytic activity">
    <reaction evidence="7">
        <text>DNA(n) + a 2'-deoxyribonucleoside 5'-triphosphate = DNA(n+1) + diphosphate</text>
        <dbReference type="Rhea" id="RHEA:22508"/>
        <dbReference type="Rhea" id="RHEA-COMP:17339"/>
        <dbReference type="Rhea" id="RHEA-COMP:17340"/>
        <dbReference type="ChEBI" id="CHEBI:33019"/>
        <dbReference type="ChEBI" id="CHEBI:61560"/>
        <dbReference type="ChEBI" id="CHEBI:173112"/>
        <dbReference type="EC" id="2.7.7.7"/>
    </reaction>
</comment>
<keyword evidence="3" id="KW-0808">Transferase</keyword>
<dbReference type="InterPro" id="IPR004622">
    <property type="entry name" value="DNA_pol_HolB"/>
</dbReference>
<dbReference type="EC" id="2.7.7.7" evidence="1"/>
<dbReference type="PANTHER" id="PTHR11669:SF8">
    <property type="entry name" value="DNA POLYMERASE III SUBUNIT DELTA"/>
    <property type="match status" value="1"/>
</dbReference>
<keyword evidence="5" id="KW-0235">DNA replication</keyword>
<evidence type="ECO:0000259" key="8">
    <source>
        <dbReference type="Pfam" id="PF09115"/>
    </source>
</evidence>
<dbReference type="SUPFAM" id="SSF52540">
    <property type="entry name" value="P-loop containing nucleoside triphosphate hydrolases"/>
    <property type="match status" value="1"/>
</dbReference>
<dbReference type="Gene3D" id="3.40.50.300">
    <property type="entry name" value="P-loop containing nucleotide triphosphate hydrolases"/>
    <property type="match status" value="1"/>
</dbReference>
<evidence type="ECO:0000256" key="6">
    <source>
        <dbReference type="ARBA" id="ARBA00022932"/>
    </source>
</evidence>
<accession>A0ABN0Z8R7</accession>
<protein>
    <recommendedName>
        <fullName evidence="2">DNA polymerase III subunit delta'</fullName>
        <ecNumber evidence="1">2.7.7.7</ecNumber>
    </recommendedName>
</protein>
<evidence type="ECO:0000256" key="7">
    <source>
        <dbReference type="ARBA" id="ARBA00049244"/>
    </source>
</evidence>
<sequence>METWSQVSAVQPLASKMMTNSIAKDRISHAYLLQGERGTGKGAIALLLAKSVFCQELNGIEPCQECRACTRIASGNHPDVHWMKPDGQSIRKEQIQHLQKEFTYSGLESDRKFYVIESAETLTQNAANRILKFLEEPGRQTTAVLLTENSQAVLSTIRSRCQMIDLKPLHPEAFQNQLVEHGINRQTAVLLSAITNNLDEAMSMSEDDWFAQARRRMVQLIEIIMNEKDDLFLFLHHEWLPHFKERTQQELGLDLLILAFKDVVYVHAGRDDLIVFSNDDKKLENLVMFFSQEKLLDILNRLLDAKRKLKQNVNPTLVMEQLAVHIQE</sequence>
<comment type="caution">
    <text evidence="9">The sequence shown here is derived from an EMBL/GenBank/DDBJ whole genome shotgun (WGS) entry which is preliminary data.</text>
</comment>
<evidence type="ECO:0000256" key="1">
    <source>
        <dbReference type="ARBA" id="ARBA00012417"/>
    </source>
</evidence>
<dbReference type="Pfam" id="PF09115">
    <property type="entry name" value="DNApol3-delta_C"/>
    <property type="match status" value="1"/>
</dbReference>
<dbReference type="EMBL" id="BAAADM010000039">
    <property type="protein sequence ID" value="GAA0439200.1"/>
    <property type="molecule type" value="Genomic_DNA"/>
</dbReference>
<keyword evidence="4" id="KW-0548">Nucleotidyltransferase</keyword>
<proteinExistence type="predicted"/>
<keyword evidence="6" id="KW-0239">DNA-directed DNA polymerase</keyword>
<gene>
    <name evidence="9" type="primary">holB</name>
    <name evidence="9" type="ORF">GCM10008983_15120</name>
</gene>
<keyword evidence="10" id="KW-1185">Reference proteome</keyword>
<dbReference type="NCBIfam" id="NF005972">
    <property type="entry name" value="PRK08058.1"/>
    <property type="match status" value="1"/>
</dbReference>
<evidence type="ECO:0000313" key="9">
    <source>
        <dbReference type="EMBL" id="GAA0439200.1"/>
    </source>
</evidence>
<dbReference type="PANTHER" id="PTHR11669">
    <property type="entry name" value="REPLICATION FACTOR C / DNA POLYMERASE III GAMMA-TAU SUBUNIT"/>
    <property type="match status" value="1"/>
</dbReference>
<organism evidence="9 10">
    <name type="scientific">Lentibacillus halophilus</name>
    <dbReference type="NCBI Taxonomy" id="295065"/>
    <lineage>
        <taxon>Bacteria</taxon>
        <taxon>Bacillati</taxon>
        <taxon>Bacillota</taxon>
        <taxon>Bacilli</taxon>
        <taxon>Bacillales</taxon>
        <taxon>Bacillaceae</taxon>
        <taxon>Lentibacillus</taxon>
    </lineage>
</organism>
<feature type="domain" description="DNA polymerase III delta subunit C-terminal" evidence="8">
    <location>
        <begin position="240"/>
        <end position="326"/>
    </location>
</feature>
<dbReference type="NCBIfam" id="TIGR00678">
    <property type="entry name" value="holB"/>
    <property type="match status" value="1"/>
</dbReference>
<dbReference type="Pfam" id="PF13177">
    <property type="entry name" value="DNA_pol3_delta2"/>
    <property type="match status" value="1"/>
</dbReference>
<dbReference type="Proteomes" id="UP001501459">
    <property type="component" value="Unassembled WGS sequence"/>
</dbReference>
<dbReference type="InterPro" id="IPR015199">
    <property type="entry name" value="DNA_pol_III_delta_C"/>
</dbReference>
<evidence type="ECO:0000256" key="4">
    <source>
        <dbReference type="ARBA" id="ARBA00022695"/>
    </source>
</evidence>
<dbReference type="RefSeq" id="WP_343752191.1">
    <property type="nucleotide sequence ID" value="NZ_BAAADM010000039.1"/>
</dbReference>
<evidence type="ECO:0000313" key="10">
    <source>
        <dbReference type="Proteomes" id="UP001501459"/>
    </source>
</evidence>
<evidence type="ECO:0000256" key="5">
    <source>
        <dbReference type="ARBA" id="ARBA00022705"/>
    </source>
</evidence>
<evidence type="ECO:0000256" key="3">
    <source>
        <dbReference type="ARBA" id="ARBA00022679"/>
    </source>
</evidence>